<name>A0A0N4VCU0_ENTVE</name>
<dbReference type="InterPro" id="IPR001304">
    <property type="entry name" value="C-type_lectin-like"/>
</dbReference>
<dbReference type="Gene3D" id="3.10.100.10">
    <property type="entry name" value="Mannose-Binding Protein A, subunit A"/>
    <property type="match status" value="1"/>
</dbReference>
<reference evidence="3 4" key="2">
    <citation type="submission" date="2018-10" db="EMBL/GenBank/DDBJ databases">
        <authorList>
            <consortium name="Pathogen Informatics"/>
        </authorList>
    </citation>
    <scope>NUCLEOTIDE SEQUENCE [LARGE SCALE GENOMIC DNA]</scope>
</reference>
<gene>
    <name evidence="3" type="ORF">EVEC_LOCUS7881</name>
</gene>
<dbReference type="InterPro" id="IPR016186">
    <property type="entry name" value="C-type_lectin-like/link_sf"/>
</dbReference>
<evidence type="ECO:0000259" key="2">
    <source>
        <dbReference type="PROSITE" id="PS50041"/>
    </source>
</evidence>
<keyword evidence="1" id="KW-0472">Membrane</keyword>
<feature type="transmembrane region" description="Helical" evidence="1">
    <location>
        <begin position="224"/>
        <end position="244"/>
    </location>
</feature>
<evidence type="ECO:0000313" key="5">
    <source>
        <dbReference type="WBParaSite" id="EVEC_0000839701-mRNA-1"/>
    </source>
</evidence>
<dbReference type="InterPro" id="IPR016187">
    <property type="entry name" value="CTDL_fold"/>
</dbReference>
<evidence type="ECO:0000313" key="4">
    <source>
        <dbReference type="Proteomes" id="UP000274131"/>
    </source>
</evidence>
<dbReference type="PROSITE" id="PS50041">
    <property type="entry name" value="C_TYPE_LECTIN_2"/>
    <property type="match status" value="1"/>
</dbReference>
<accession>A0A0N4VCU0</accession>
<reference evidence="5" key="1">
    <citation type="submission" date="2017-02" db="UniProtKB">
        <authorList>
            <consortium name="WormBaseParasite"/>
        </authorList>
    </citation>
    <scope>IDENTIFICATION</scope>
</reference>
<dbReference type="SUPFAM" id="SSF56436">
    <property type="entry name" value="C-type lectin-like"/>
    <property type="match status" value="1"/>
</dbReference>
<sequence>MRDICSCQLQPSEAAPDDFATKKVESFEEAESACVMQGSMSYESHLLSISNKNEHAILTELITGSILGKALLGLHKKVEGAVEFTDGSDVNYVRKNLQIFKDDCFYIASKTGNLSNSACESGVQDVFCQARPRGNYEEESPKTYGCTSNKCQRLWESIEEKLSVLDIVRSRRQAEKSKEKLKESINLASFQNAVIQISLLENVLGGHCSCTGNEESDDFRGGEALLGIIVGIFGVGILMILRVAKTTVRKLRPTYDIVSTRAYYSKTGSGEEYYSRVSRQFDDAPIYTM</sequence>
<protein>
    <submittedName>
        <fullName evidence="5">C-type lectin domain-containing protein</fullName>
    </submittedName>
</protein>
<proteinExistence type="predicted"/>
<keyword evidence="1" id="KW-0812">Transmembrane</keyword>
<dbReference type="Pfam" id="PF00059">
    <property type="entry name" value="Lectin_C"/>
    <property type="match status" value="1"/>
</dbReference>
<dbReference type="WBParaSite" id="EVEC_0000839701-mRNA-1">
    <property type="protein sequence ID" value="EVEC_0000839701-mRNA-1"/>
    <property type="gene ID" value="EVEC_0000839701"/>
</dbReference>
<feature type="domain" description="C-type lectin" evidence="2">
    <location>
        <begin position="19"/>
        <end position="120"/>
    </location>
</feature>
<evidence type="ECO:0000256" key="1">
    <source>
        <dbReference type="SAM" id="Phobius"/>
    </source>
</evidence>
<dbReference type="CDD" id="cd00037">
    <property type="entry name" value="CLECT"/>
    <property type="match status" value="1"/>
</dbReference>
<keyword evidence="4" id="KW-1185">Reference proteome</keyword>
<organism evidence="5">
    <name type="scientific">Enterobius vermicularis</name>
    <name type="common">Human pinworm</name>
    <dbReference type="NCBI Taxonomy" id="51028"/>
    <lineage>
        <taxon>Eukaryota</taxon>
        <taxon>Metazoa</taxon>
        <taxon>Ecdysozoa</taxon>
        <taxon>Nematoda</taxon>
        <taxon>Chromadorea</taxon>
        <taxon>Rhabditida</taxon>
        <taxon>Spirurina</taxon>
        <taxon>Oxyuridomorpha</taxon>
        <taxon>Oxyuroidea</taxon>
        <taxon>Oxyuridae</taxon>
        <taxon>Enterobius</taxon>
    </lineage>
</organism>
<keyword evidence="1" id="KW-1133">Transmembrane helix</keyword>
<dbReference type="EMBL" id="UXUI01009142">
    <property type="protein sequence ID" value="VDD93130.1"/>
    <property type="molecule type" value="Genomic_DNA"/>
</dbReference>
<evidence type="ECO:0000313" key="3">
    <source>
        <dbReference type="EMBL" id="VDD93130.1"/>
    </source>
</evidence>
<dbReference type="AlphaFoldDB" id="A0A0N4VCU0"/>
<dbReference type="Proteomes" id="UP000274131">
    <property type="component" value="Unassembled WGS sequence"/>
</dbReference>